<reference evidence="1" key="1">
    <citation type="submission" date="2022-01" db="EMBL/GenBank/DDBJ databases">
        <authorList>
            <person name="King R."/>
        </authorList>
    </citation>
    <scope>NUCLEOTIDE SEQUENCE</scope>
</reference>
<accession>A0A9P0CPZ7</accession>
<keyword evidence="2" id="KW-1185">Reference proteome</keyword>
<evidence type="ECO:0000313" key="2">
    <source>
        <dbReference type="Proteomes" id="UP001153636"/>
    </source>
</evidence>
<sequence length="106" mass="12188">MEELCTVPVNNNNVVNCVCIVCSLLKKGFSSRNFEEKTDIINSNRLKRSFSALKRIKSFIRNSTNEDILSNLTLISIEKHFVKQLSENPKFYNDVIDKFAAIEDRS</sequence>
<dbReference type="AlphaFoldDB" id="A0A9P0CPZ7"/>
<protein>
    <submittedName>
        <fullName evidence="1">Uncharacterized protein</fullName>
    </submittedName>
</protein>
<dbReference type="EMBL" id="OV651826">
    <property type="protein sequence ID" value="CAH1103059.1"/>
    <property type="molecule type" value="Genomic_DNA"/>
</dbReference>
<gene>
    <name evidence="1" type="ORF">PSYICH_LOCUS4234</name>
</gene>
<name>A0A9P0CPZ7_9CUCU</name>
<organism evidence="1 2">
    <name type="scientific">Psylliodes chrysocephalus</name>
    <dbReference type="NCBI Taxonomy" id="3402493"/>
    <lineage>
        <taxon>Eukaryota</taxon>
        <taxon>Metazoa</taxon>
        <taxon>Ecdysozoa</taxon>
        <taxon>Arthropoda</taxon>
        <taxon>Hexapoda</taxon>
        <taxon>Insecta</taxon>
        <taxon>Pterygota</taxon>
        <taxon>Neoptera</taxon>
        <taxon>Endopterygota</taxon>
        <taxon>Coleoptera</taxon>
        <taxon>Polyphaga</taxon>
        <taxon>Cucujiformia</taxon>
        <taxon>Chrysomeloidea</taxon>
        <taxon>Chrysomelidae</taxon>
        <taxon>Galerucinae</taxon>
        <taxon>Alticini</taxon>
        <taxon>Psylliodes</taxon>
    </lineage>
</organism>
<dbReference type="Proteomes" id="UP001153636">
    <property type="component" value="Chromosome 14"/>
</dbReference>
<dbReference type="OrthoDB" id="6611240at2759"/>
<proteinExistence type="predicted"/>
<evidence type="ECO:0000313" key="1">
    <source>
        <dbReference type="EMBL" id="CAH1103059.1"/>
    </source>
</evidence>